<evidence type="ECO:0000313" key="9">
    <source>
        <dbReference type="Proteomes" id="UP000486351"/>
    </source>
</evidence>
<dbReference type="GO" id="GO:0005737">
    <property type="term" value="C:cytoplasm"/>
    <property type="evidence" value="ECO:0007669"/>
    <property type="project" value="TreeGrafter"/>
</dbReference>
<evidence type="ECO:0000256" key="3">
    <source>
        <dbReference type="ARBA" id="ARBA00022679"/>
    </source>
</evidence>
<evidence type="ECO:0000256" key="5">
    <source>
        <dbReference type="ARBA" id="ARBA00023098"/>
    </source>
</evidence>
<feature type="transmembrane region" description="Helical" evidence="6">
    <location>
        <begin position="153"/>
        <end position="175"/>
    </location>
</feature>
<dbReference type="Gene3D" id="3.90.1720.10">
    <property type="entry name" value="endopeptidase domain like (from Nostoc punctiforme)"/>
    <property type="match status" value="1"/>
</dbReference>
<comment type="caution">
    <text evidence="8">The sequence shown here is derived from an EMBL/GenBank/DDBJ whole genome shotgun (WGS) entry which is preliminary data.</text>
</comment>
<dbReference type="GO" id="GO:0016410">
    <property type="term" value="F:N-acyltransferase activity"/>
    <property type="evidence" value="ECO:0007669"/>
    <property type="project" value="TreeGrafter"/>
</dbReference>
<dbReference type="InterPro" id="IPR007053">
    <property type="entry name" value="LRAT_dom"/>
</dbReference>
<sequence length="185" mass="20255">MGFVVGDVLLFPGSMMFRHLALYIGDGYVVHFWSDTLGKRSIRIDSVAKVRRASGAPERWTEELDEWMGLEAFPQNVMLERAGSRLGDEGYSILTNNCEHFVTWVRYGQKRSPQISSHVRQAADITVMLVGGVVVAAVQVAAPFRNLSTLRKWQAAGAGISVVVAAIGGSAASYYGQDRGISMMQ</sequence>
<evidence type="ECO:0000313" key="8">
    <source>
        <dbReference type="EMBL" id="KAE9301538.1"/>
    </source>
</evidence>
<keyword evidence="3" id="KW-0808">Transferase</keyword>
<evidence type="ECO:0000256" key="6">
    <source>
        <dbReference type="SAM" id="Phobius"/>
    </source>
</evidence>
<organism evidence="8 9">
    <name type="scientific">Phytophthora fragariae</name>
    <dbReference type="NCBI Taxonomy" id="53985"/>
    <lineage>
        <taxon>Eukaryota</taxon>
        <taxon>Sar</taxon>
        <taxon>Stramenopiles</taxon>
        <taxon>Oomycota</taxon>
        <taxon>Peronosporomycetes</taxon>
        <taxon>Peronosporales</taxon>
        <taxon>Peronosporaceae</taxon>
        <taxon>Phytophthora</taxon>
    </lineage>
</organism>
<dbReference type="GO" id="GO:0008970">
    <property type="term" value="F:phospholipase A1 activity"/>
    <property type="evidence" value="ECO:0007669"/>
    <property type="project" value="TreeGrafter"/>
</dbReference>
<dbReference type="GO" id="GO:0070292">
    <property type="term" value="P:N-acylphosphatidylethanolamine metabolic process"/>
    <property type="evidence" value="ECO:0007669"/>
    <property type="project" value="TreeGrafter"/>
</dbReference>
<dbReference type="PANTHER" id="PTHR13943:SF77">
    <property type="entry name" value="LRAT DOMAIN-CONTAINING PROTEIN"/>
    <property type="match status" value="1"/>
</dbReference>
<gene>
    <name evidence="8" type="ORF">PF008_g22722</name>
</gene>
<dbReference type="GO" id="GO:0004623">
    <property type="term" value="F:phospholipase A2 activity"/>
    <property type="evidence" value="ECO:0007669"/>
    <property type="project" value="UniProtKB-EC"/>
</dbReference>
<dbReference type="Pfam" id="PF04970">
    <property type="entry name" value="LRAT"/>
    <property type="match status" value="1"/>
</dbReference>
<evidence type="ECO:0000256" key="4">
    <source>
        <dbReference type="ARBA" id="ARBA00022801"/>
    </source>
</evidence>
<dbReference type="EC" id="3.1.1.4" evidence="2"/>
<dbReference type="Proteomes" id="UP000486351">
    <property type="component" value="Unassembled WGS sequence"/>
</dbReference>
<name>A0A6G0QSV8_9STRA</name>
<feature type="transmembrane region" description="Helical" evidence="6">
    <location>
        <begin position="122"/>
        <end position="141"/>
    </location>
</feature>
<keyword evidence="6" id="KW-1133">Transmembrane helix</keyword>
<feature type="domain" description="LRAT" evidence="7">
    <location>
        <begin position="9"/>
        <end position="114"/>
    </location>
</feature>
<evidence type="ECO:0000256" key="1">
    <source>
        <dbReference type="ARBA" id="ARBA00007824"/>
    </source>
</evidence>
<protein>
    <recommendedName>
        <fullName evidence="2">phospholipase A2</fullName>
        <ecNumber evidence="2">3.1.1.4</ecNumber>
    </recommendedName>
</protein>
<keyword evidence="4" id="KW-0378">Hydrolase</keyword>
<proteinExistence type="inferred from homology"/>
<dbReference type="PANTHER" id="PTHR13943">
    <property type="entry name" value="HRAS-LIKE SUPPRESSOR - RELATED"/>
    <property type="match status" value="1"/>
</dbReference>
<keyword evidence="6" id="KW-0472">Membrane</keyword>
<keyword evidence="6" id="KW-0812">Transmembrane</keyword>
<dbReference type="InterPro" id="IPR051496">
    <property type="entry name" value="H-rev107_PLA/AT"/>
</dbReference>
<dbReference type="AlphaFoldDB" id="A0A6G0QSV8"/>
<keyword evidence="5" id="KW-0443">Lipid metabolism</keyword>
<accession>A0A6G0QSV8</accession>
<evidence type="ECO:0000259" key="7">
    <source>
        <dbReference type="PROSITE" id="PS51934"/>
    </source>
</evidence>
<dbReference type="PROSITE" id="PS51934">
    <property type="entry name" value="LRAT"/>
    <property type="match status" value="1"/>
</dbReference>
<comment type="similarity">
    <text evidence="1">Belongs to the H-rev107 family.</text>
</comment>
<dbReference type="EMBL" id="QXFY01002186">
    <property type="protein sequence ID" value="KAE9301538.1"/>
    <property type="molecule type" value="Genomic_DNA"/>
</dbReference>
<reference evidence="8 9" key="1">
    <citation type="submission" date="2018-09" db="EMBL/GenBank/DDBJ databases">
        <title>Genomic investigation of the strawberry pathogen Phytophthora fragariae indicates pathogenicity is determined by transcriptional variation in three key races.</title>
        <authorList>
            <person name="Adams T.M."/>
            <person name="Armitage A.D."/>
            <person name="Sobczyk M.K."/>
            <person name="Bates H.J."/>
            <person name="Dunwell J.M."/>
            <person name="Nellist C.F."/>
            <person name="Harrison R.J."/>
        </authorList>
    </citation>
    <scope>NUCLEOTIDE SEQUENCE [LARGE SCALE GENOMIC DNA]</scope>
    <source>
        <strain evidence="8 9">NOV-77</strain>
    </source>
</reference>
<evidence type="ECO:0000256" key="2">
    <source>
        <dbReference type="ARBA" id="ARBA00013278"/>
    </source>
</evidence>